<feature type="transmembrane region" description="Helical" evidence="1">
    <location>
        <begin position="108"/>
        <end position="127"/>
    </location>
</feature>
<evidence type="ECO:0000256" key="1">
    <source>
        <dbReference type="SAM" id="Phobius"/>
    </source>
</evidence>
<gene>
    <name evidence="2" type="primary">tfpZ</name>
    <name evidence="2" type="ORF">ACFQND_10205</name>
</gene>
<dbReference type="EMBL" id="JBHSRS010000018">
    <property type="protein sequence ID" value="MFC6281604.1"/>
    <property type="molecule type" value="Genomic_DNA"/>
</dbReference>
<dbReference type="RefSeq" id="WP_371437218.1">
    <property type="nucleotide sequence ID" value="NZ_JBHSRS010000018.1"/>
</dbReference>
<evidence type="ECO:0000313" key="2">
    <source>
        <dbReference type="EMBL" id="MFC6281604.1"/>
    </source>
</evidence>
<dbReference type="Proteomes" id="UP001596270">
    <property type="component" value="Unassembled WGS sequence"/>
</dbReference>
<dbReference type="NCBIfam" id="NF041437">
    <property type="entry name" value="TfpZ"/>
    <property type="match status" value="1"/>
</dbReference>
<feature type="transmembrane region" description="Helical" evidence="1">
    <location>
        <begin position="41"/>
        <end position="64"/>
    </location>
</feature>
<keyword evidence="3" id="KW-1185">Reference proteome</keyword>
<evidence type="ECO:0000313" key="3">
    <source>
        <dbReference type="Proteomes" id="UP001596270"/>
    </source>
</evidence>
<proteinExistence type="predicted"/>
<keyword evidence="1" id="KW-0472">Membrane</keyword>
<dbReference type="InterPro" id="IPR047814">
    <property type="entry name" value="TfpX/TfpZ-like"/>
</dbReference>
<keyword evidence="1" id="KW-0812">Transmembrane</keyword>
<comment type="caution">
    <text evidence="2">The sequence shown here is derived from an EMBL/GenBank/DDBJ whole genome shotgun (WGS) entry which is preliminary data.</text>
</comment>
<reference evidence="3" key="1">
    <citation type="journal article" date="2019" name="Int. J. Syst. Evol. Microbiol.">
        <title>The Global Catalogue of Microorganisms (GCM) 10K type strain sequencing project: providing services to taxonomists for standard genome sequencing and annotation.</title>
        <authorList>
            <consortium name="The Broad Institute Genomics Platform"/>
            <consortium name="The Broad Institute Genome Sequencing Center for Infectious Disease"/>
            <person name="Wu L."/>
            <person name="Ma J."/>
        </authorList>
    </citation>
    <scope>NUCLEOTIDE SEQUENCE [LARGE SCALE GENOMIC DNA]</scope>
    <source>
        <strain evidence="3">CCUG 39402</strain>
    </source>
</reference>
<keyword evidence="1" id="KW-1133">Transmembrane helix</keyword>
<name>A0ABW1TVK7_9BURK</name>
<accession>A0ABW1TVK7</accession>
<sequence length="283" mass="31364">MPDWASKWASCSYRTFTSKHHHKTMFENPDFLKGRLKASGIHLGISLTLAILAALLVFLVWYPYPYREISGGRELFLLLVTVDVIMGPLLTLAIFNRNKPRKTLQRDLAVIGLLQLSALAYGLWTMAAARPVHLAFEIDRFRVVHAVDIPPDMLSRAPADLQQLPLTGPTLLSVRDFKDAKENFDATMAALQGVALGARPDLWQSYEKAKPQVLARARPLAELKTRFPDHTGDIDRALQSASASARPGAAIGYIPMVGRSTFWTVLIDANTAEVIAFVPLDSF</sequence>
<protein>
    <submittedName>
        <fullName evidence="2">TfpX/TfpZ family type IV pilin accessory protein</fullName>
    </submittedName>
</protein>
<feature type="transmembrane region" description="Helical" evidence="1">
    <location>
        <begin position="76"/>
        <end position="96"/>
    </location>
</feature>
<organism evidence="2 3">
    <name type="scientific">Polaromonas aquatica</name>
    <dbReference type="NCBI Taxonomy" id="332657"/>
    <lineage>
        <taxon>Bacteria</taxon>
        <taxon>Pseudomonadati</taxon>
        <taxon>Pseudomonadota</taxon>
        <taxon>Betaproteobacteria</taxon>
        <taxon>Burkholderiales</taxon>
        <taxon>Comamonadaceae</taxon>
        <taxon>Polaromonas</taxon>
    </lineage>
</organism>